<evidence type="ECO:0000313" key="2">
    <source>
        <dbReference type="Proteomes" id="UP000293846"/>
    </source>
</evidence>
<accession>A0A4R1B1I4</accession>
<organism evidence="1 2">
    <name type="scientific">Cytobacillus praedii</name>
    <dbReference type="NCBI Taxonomy" id="1742358"/>
    <lineage>
        <taxon>Bacteria</taxon>
        <taxon>Bacillati</taxon>
        <taxon>Bacillota</taxon>
        <taxon>Bacilli</taxon>
        <taxon>Bacillales</taxon>
        <taxon>Bacillaceae</taxon>
        <taxon>Cytobacillus</taxon>
    </lineage>
</organism>
<comment type="caution">
    <text evidence="1">The sequence shown here is derived from an EMBL/GenBank/DDBJ whole genome shotgun (WGS) entry which is preliminary data.</text>
</comment>
<protein>
    <submittedName>
        <fullName evidence="1">Uncharacterized protein</fullName>
    </submittedName>
</protein>
<dbReference type="EMBL" id="SJTH01000006">
    <property type="protein sequence ID" value="TCJ05065.1"/>
    <property type="molecule type" value="Genomic_DNA"/>
</dbReference>
<dbReference type="AlphaFoldDB" id="A0A4R1B1I4"/>
<dbReference type="OrthoDB" id="2455520at2"/>
<gene>
    <name evidence="1" type="ORF">E0Y62_07570</name>
</gene>
<keyword evidence="2" id="KW-1185">Reference proteome</keyword>
<dbReference type="Proteomes" id="UP000293846">
    <property type="component" value="Unassembled WGS sequence"/>
</dbReference>
<proteinExistence type="predicted"/>
<reference evidence="1 2" key="1">
    <citation type="submission" date="2019-03" db="EMBL/GenBank/DDBJ databases">
        <authorList>
            <person name="Jensen L."/>
            <person name="Storgaard J."/>
            <person name="Sulaj E."/>
            <person name="Schramm A."/>
            <person name="Marshall I.P.G."/>
        </authorList>
    </citation>
    <scope>NUCLEOTIDE SEQUENCE [LARGE SCALE GENOMIC DNA]</scope>
    <source>
        <strain evidence="1 2">2017H2G3</strain>
    </source>
</reference>
<dbReference type="RefSeq" id="WP_131236545.1">
    <property type="nucleotide sequence ID" value="NZ_SJTH01000006.1"/>
</dbReference>
<name>A0A4R1B1I4_9BACI</name>
<evidence type="ECO:0000313" key="1">
    <source>
        <dbReference type="EMBL" id="TCJ05065.1"/>
    </source>
</evidence>
<sequence length="83" mass="9780">MAFHKQSILREPRKKRIIVCEDLNFFWDEPELKDVIKMWELGADVRIIGRHFDRDPDEILFALIHLARKGRIGKRKGGLLLGL</sequence>